<evidence type="ECO:0000313" key="4">
    <source>
        <dbReference type="Proteomes" id="UP000244384"/>
    </source>
</evidence>
<keyword evidence="1" id="KW-0472">Membrane</keyword>
<feature type="transmembrane region" description="Helical" evidence="1">
    <location>
        <begin position="86"/>
        <end position="104"/>
    </location>
</feature>
<accession>A0A2S0WM33</accession>
<evidence type="ECO:0000256" key="1">
    <source>
        <dbReference type="SAM" id="Phobius"/>
    </source>
</evidence>
<organism evidence="3 4">
    <name type="scientific">Aeromicrobium chenweiae</name>
    <dbReference type="NCBI Taxonomy" id="2079793"/>
    <lineage>
        <taxon>Bacteria</taxon>
        <taxon>Bacillati</taxon>
        <taxon>Actinomycetota</taxon>
        <taxon>Actinomycetes</taxon>
        <taxon>Propionibacteriales</taxon>
        <taxon>Nocardioidaceae</taxon>
        <taxon>Aeromicrobium</taxon>
    </lineage>
</organism>
<dbReference type="AlphaFoldDB" id="A0A2S0WM33"/>
<sequence length="136" mass="14366">MVVSTDRGPSDGIRSRLVSGFCLGVGIFSTLALVWQFTEVYFVFGEVADPTASQVHRYVWTASICITAMVVSAVAALVAGSRWLGVPATIGVVLAVVVSFVFAVPSDRWKPDPPTYELPANYDPCYSGSDSCGPGG</sequence>
<dbReference type="InterPro" id="IPR046201">
    <property type="entry name" value="DUF6234"/>
</dbReference>
<dbReference type="EMBL" id="CP026952">
    <property type="protein sequence ID" value="AWB92371.1"/>
    <property type="molecule type" value="Genomic_DNA"/>
</dbReference>
<keyword evidence="4" id="KW-1185">Reference proteome</keyword>
<keyword evidence="1" id="KW-0812">Transmembrane</keyword>
<feature type="transmembrane region" description="Helical" evidence="1">
    <location>
        <begin position="58"/>
        <end position="79"/>
    </location>
</feature>
<proteinExistence type="predicted"/>
<reference evidence="4" key="1">
    <citation type="submission" date="2018-01" db="EMBL/GenBank/DDBJ databases">
        <authorList>
            <person name="Li J."/>
        </authorList>
    </citation>
    <scope>NUCLEOTIDE SEQUENCE [LARGE SCALE GENOMIC DNA]</scope>
    <source>
        <strain evidence="4">592</strain>
    </source>
</reference>
<evidence type="ECO:0000259" key="2">
    <source>
        <dbReference type="Pfam" id="PF19747"/>
    </source>
</evidence>
<protein>
    <recommendedName>
        <fullName evidence="2">DUF6234 domain-containing protein</fullName>
    </recommendedName>
</protein>
<feature type="transmembrane region" description="Helical" evidence="1">
    <location>
        <begin position="17"/>
        <end position="38"/>
    </location>
</feature>
<dbReference type="Proteomes" id="UP000244384">
    <property type="component" value="Chromosome"/>
</dbReference>
<dbReference type="Pfam" id="PF19747">
    <property type="entry name" value="DUF6234"/>
    <property type="match status" value="1"/>
</dbReference>
<feature type="domain" description="DUF6234" evidence="2">
    <location>
        <begin position="26"/>
        <end position="132"/>
    </location>
</feature>
<keyword evidence="1" id="KW-1133">Transmembrane helix</keyword>
<gene>
    <name evidence="3" type="ORF">C3E78_09245</name>
</gene>
<evidence type="ECO:0000313" key="3">
    <source>
        <dbReference type="EMBL" id="AWB92371.1"/>
    </source>
</evidence>
<name>A0A2S0WM33_9ACTN</name>
<dbReference type="KEGG" id="aez:C3E78_09245"/>